<keyword evidence="3" id="KW-1185">Reference proteome</keyword>
<evidence type="ECO:0000313" key="2">
    <source>
        <dbReference type="EMBL" id="GGC40647.1"/>
    </source>
</evidence>
<evidence type="ECO:0000256" key="1">
    <source>
        <dbReference type="SAM" id="SignalP"/>
    </source>
</evidence>
<feature type="signal peptide" evidence="1">
    <location>
        <begin position="1"/>
        <end position="39"/>
    </location>
</feature>
<reference evidence="3" key="1">
    <citation type="journal article" date="2019" name="Int. J. Syst. Evol. Microbiol.">
        <title>The Global Catalogue of Microorganisms (GCM) 10K type strain sequencing project: providing services to taxonomists for standard genome sequencing and annotation.</title>
        <authorList>
            <consortium name="The Broad Institute Genomics Platform"/>
            <consortium name="The Broad Institute Genome Sequencing Center for Infectious Disease"/>
            <person name="Wu L."/>
            <person name="Ma J."/>
        </authorList>
    </citation>
    <scope>NUCLEOTIDE SEQUENCE [LARGE SCALE GENOMIC DNA]</scope>
    <source>
        <strain evidence="3">CGMCC 1.15103</strain>
    </source>
</reference>
<evidence type="ECO:0000313" key="3">
    <source>
        <dbReference type="Proteomes" id="UP000602004"/>
    </source>
</evidence>
<accession>A0ABQ1ML07</accession>
<protein>
    <recommendedName>
        <fullName evidence="4">Lipoprotein</fullName>
    </recommendedName>
</protein>
<evidence type="ECO:0008006" key="4">
    <source>
        <dbReference type="Google" id="ProtNLM"/>
    </source>
</evidence>
<comment type="caution">
    <text evidence="2">The sequence shown here is derived from an EMBL/GenBank/DDBJ whole genome shotgun (WGS) entry which is preliminary data.</text>
</comment>
<organism evidence="2 3">
    <name type="scientific">Paraburkholderia caffeinilytica</name>
    <dbReference type="NCBI Taxonomy" id="1761016"/>
    <lineage>
        <taxon>Bacteria</taxon>
        <taxon>Pseudomonadati</taxon>
        <taxon>Pseudomonadota</taxon>
        <taxon>Betaproteobacteria</taxon>
        <taxon>Burkholderiales</taxon>
        <taxon>Burkholderiaceae</taxon>
        <taxon>Paraburkholderia</taxon>
    </lineage>
</organism>
<gene>
    <name evidence="2" type="ORF">GCM10011400_29240</name>
</gene>
<dbReference type="Proteomes" id="UP000602004">
    <property type="component" value="Unassembled WGS sequence"/>
</dbReference>
<dbReference type="EMBL" id="BMHL01000004">
    <property type="protein sequence ID" value="GGC40647.1"/>
    <property type="molecule type" value="Genomic_DNA"/>
</dbReference>
<feature type="chain" id="PRO_5045196841" description="Lipoprotein" evidence="1">
    <location>
        <begin position="40"/>
        <end position="146"/>
    </location>
</feature>
<sequence>MARIIAHRRHESSLLAGAFRCVWALAGILAVAASSGAQGQTQTQTETRAIRITSGTYGANCETPRADATHDVARQCDGLQTCTYILHRPLTSAPSKGCSNDVKGSGDFRVDWLCTDTEFHTATLGAEAGPGSRLVLSCIEETGPGR</sequence>
<keyword evidence="1" id="KW-0732">Signal</keyword>
<proteinExistence type="predicted"/>
<name>A0ABQ1ML07_9BURK</name>